<dbReference type="PROSITE" id="PS01081">
    <property type="entry name" value="HTH_TETR_1"/>
    <property type="match status" value="1"/>
</dbReference>
<evidence type="ECO:0000313" key="7">
    <source>
        <dbReference type="EMBL" id="ANY80868.1"/>
    </source>
</evidence>
<dbReference type="PANTHER" id="PTHR30055:SF228">
    <property type="entry name" value="TRANSCRIPTIONAL REGULATOR-RELATED"/>
    <property type="match status" value="1"/>
</dbReference>
<dbReference type="PRINTS" id="PR00455">
    <property type="entry name" value="HTHTETR"/>
</dbReference>
<feature type="domain" description="HTH tetR-type" evidence="6">
    <location>
        <begin position="12"/>
        <end position="72"/>
    </location>
</feature>
<keyword evidence="4" id="KW-0804">Transcription</keyword>
<dbReference type="Gene3D" id="1.10.357.10">
    <property type="entry name" value="Tetracycline Repressor, domain 2"/>
    <property type="match status" value="1"/>
</dbReference>
<accession>A0A1B2ELL1</accession>
<dbReference type="Pfam" id="PF13977">
    <property type="entry name" value="TetR_C_6"/>
    <property type="match status" value="1"/>
</dbReference>
<dbReference type="InterPro" id="IPR001647">
    <property type="entry name" value="HTH_TetR"/>
</dbReference>
<dbReference type="PANTHER" id="PTHR30055">
    <property type="entry name" value="HTH-TYPE TRANSCRIPTIONAL REGULATOR RUTR"/>
    <property type="match status" value="1"/>
</dbReference>
<dbReference type="OrthoDB" id="9802947at2"/>
<evidence type="ECO:0000256" key="4">
    <source>
        <dbReference type="ARBA" id="ARBA00023163"/>
    </source>
</evidence>
<proteinExistence type="predicted"/>
<evidence type="ECO:0000256" key="1">
    <source>
        <dbReference type="ARBA" id="ARBA00022491"/>
    </source>
</evidence>
<dbReference type="EMBL" id="CP016616">
    <property type="protein sequence ID" value="ANY80868.1"/>
    <property type="molecule type" value="Genomic_DNA"/>
</dbReference>
<name>A0A1B2ELL1_9HYPH</name>
<organism evidence="7">
    <name type="scientific">Microvirga ossetica</name>
    <dbReference type="NCBI Taxonomy" id="1882682"/>
    <lineage>
        <taxon>Bacteria</taxon>
        <taxon>Pseudomonadati</taxon>
        <taxon>Pseudomonadota</taxon>
        <taxon>Alphaproteobacteria</taxon>
        <taxon>Hyphomicrobiales</taxon>
        <taxon>Methylobacteriaceae</taxon>
        <taxon>Microvirga</taxon>
    </lineage>
</organism>
<dbReference type="RefSeq" id="WP_099511941.1">
    <property type="nucleotide sequence ID" value="NZ_CP016616.1"/>
</dbReference>
<dbReference type="InterPro" id="IPR050109">
    <property type="entry name" value="HTH-type_TetR-like_transc_reg"/>
</dbReference>
<dbReference type="InterPro" id="IPR039538">
    <property type="entry name" value="BetI_C"/>
</dbReference>
<dbReference type="InterPro" id="IPR023772">
    <property type="entry name" value="DNA-bd_HTH_TetR-type_CS"/>
</dbReference>
<keyword evidence="3 5" id="KW-0238">DNA-binding</keyword>
<dbReference type="Pfam" id="PF00440">
    <property type="entry name" value="TetR_N"/>
    <property type="match status" value="1"/>
</dbReference>
<dbReference type="InterPro" id="IPR036271">
    <property type="entry name" value="Tet_transcr_reg_TetR-rel_C_sf"/>
</dbReference>
<keyword evidence="2" id="KW-0805">Transcription regulation</keyword>
<dbReference type="SUPFAM" id="SSF46689">
    <property type="entry name" value="Homeodomain-like"/>
    <property type="match status" value="1"/>
</dbReference>
<keyword evidence="1" id="KW-0678">Repressor</keyword>
<evidence type="ECO:0000256" key="3">
    <source>
        <dbReference type="ARBA" id="ARBA00023125"/>
    </source>
</evidence>
<evidence type="ECO:0000259" key="6">
    <source>
        <dbReference type="PROSITE" id="PS50977"/>
    </source>
</evidence>
<feature type="DNA-binding region" description="H-T-H motif" evidence="5">
    <location>
        <begin position="35"/>
        <end position="54"/>
    </location>
</feature>
<evidence type="ECO:0000256" key="5">
    <source>
        <dbReference type="PROSITE-ProRule" id="PRU00335"/>
    </source>
</evidence>
<dbReference type="AlphaFoldDB" id="A0A1B2ELL1"/>
<dbReference type="PROSITE" id="PS50977">
    <property type="entry name" value="HTH_TETR_2"/>
    <property type="match status" value="1"/>
</dbReference>
<evidence type="ECO:0000256" key="2">
    <source>
        <dbReference type="ARBA" id="ARBA00023015"/>
    </source>
</evidence>
<dbReference type="GO" id="GO:0003700">
    <property type="term" value="F:DNA-binding transcription factor activity"/>
    <property type="evidence" value="ECO:0007669"/>
    <property type="project" value="TreeGrafter"/>
</dbReference>
<reference evidence="7" key="1">
    <citation type="submission" date="2016-07" db="EMBL/GenBank/DDBJ databases">
        <title>Microvirga ossetica sp. nov. a new species of rhizobia isolated from root nodules of the legume species Vicia alpestris Steven originated from North Ossetia region in the Caucasus.</title>
        <authorList>
            <person name="Safronova V.I."/>
            <person name="Kuznetsova I.G."/>
            <person name="Sazanova A.L."/>
            <person name="Belimov A."/>
            <person name="Andronov E."/>
            <person name="Osledkin Y.S."/>
            <person name="Onishchuk O.P."/>
            <person name="Kurchak O.N."/>
            <person name="Shaposhnikov A.I."/>
            <person name="Willems A."/>
            <person name="Tikhonovich I.A."/>
        </authorList>
    </citation>
    <scope>NUCLEOTIDE SEQUENCE [LARGE SCALE GENOMIC DNA]</scope>
    <source>
        <strain evidence="7">V5/3M</strain>
    </source>
</reference>
<sequence length="219" mass="25696">MNRAEKKILTLETRRRELIIATLESIRKHGYINSTINTISAESGLSRGLISHYFKNKDDLLLYAFRFLTERLDEYFRYVVHSAAQNQFEKLLYGAMVPFTGDRPYREVWLHFWSASRLQPEVAEVHRELWATYRKGVRRRIASLAKERGLEIDDNATALMYTQLIDGLWLGLVLENTYDDLTCRRIMRDWICGVFKEDPRKYPDTPPIDLSAISVQSML</sequence>
<dbReference type="KEGG" id="moc:BB934_23720"/>
<dbReference type="SUPFAM" id="SSF48498">
    <property type="entry name" value="Tetracyclin repressor-like, C-terminal domain"/>
    <property type="match status" value="1"/>
</dbReference>
<gene>
    <name evidence="7" type="ORF">BB934_23720</name>
</gene>
<protein>
    <recommendedName>
        <fullName evidence="6">HTH tetR-type domain-containing protein</fullName>
    </recommendedName>
</protein>
<dbReference type="InterPro" id="IPR009057">
    <property type="entry name" value="Homeodomain-like_sf"/>
</dbReference>
<dbReference type="GO" id="GO:0000976">
    <property type="term" value="F:transcription cis-regulatory region binding"/>
    <property type="evidence" value="ECO:0007669"/>
    <property type="project" value="TreeGrafter"/>
</dbReference>